<dbReference type="Pfam" id="PF10096">
    <property type="entry name" value="DUF2334"/>
    <property type="match status" value="1"/>
</dbReference>
<proteinExistence type="predicted"/>
<dbReference type="SUPFAM" id="SSF88713">
    <property type="entry name" value="Glycoside hydrolase/deacetylase"/>
    <property type="match status" value="1"/>
</dbReference>
<name>A0ABP4GY11_9PSEU</name>
<dbReference type="Gene3D" id="3.20.20.370">
    <property type="entry name" value="Glycoside hydrolase/deacetylase"/>
    <property type="match status" value="1"/>
</dbReference>
<accession>A0ABP4GY11</accession>
<dbReference type="EMBL" id="BAAALN010000007">
    <property type="protein sequence ID" value="GAA1241678.1"/>
    <property type="molecule type" value="Genomic_DNA"/>
</dbReference>
<keyword evidence="2" id="KW-1185">Reference proteome</keyword>
<evidence type="ECO:0000313" key="2">
    <source>
        <dbReference type="Proteomes" id="UP001500653"/>
    </source>
</evidence>
<evidence type="ECO:0000313" key="1">
    <source>
        <dbReference type="EMBL" id="GAA1241678.1"/>
    </source>
</evidence>
<reference evidence="2" key="1">
    <citation type="journal article" date="2019" name="Int. J. Syst. Evol. Microbiol.">
        <title>The Global Catalogue of Microorganisms (GCM) 10K type strain sequencing project: providing services to taxonomists for standard genome sequencing and annotation.</title>
        <authorList>
            <consortium name="The Broad Institute Genomics Platform"/>
            <consortium name="The Broad Institute Genome Sequencing Center for Infectious Disease"/>
            <person name="Wu L."/>
            <person name="Ma J."/>
        </authorList>
    </citation>
    <scope>NUCLEOTIDE SEQUENCE [LARGE SCALE GENOMIC DNA]</scope>
    <source>
        <strain evidence="2">JCM 13023</strain>
    </source>
</reference>
<dbReference type="InterPro" id="IPR018763">
    <property type="entry name" value="DUF2334"/>
</dbReference>
<dbReference type="RefSeq" id="WP_253864424.1">
    <property type="nucleotide sequence ID" value="NZ_BAAALN010000007.1"/>
</dbReference>
<protein>
    <submittedName>
        <fullName evidence="1">DUF2334 domain-containing protein</fullName>
    </submittedName>
</protein>
<comment type="caution">
    <text evidence="1">The sequence shown here is derived from an EMBL/GenBank/DDBJ whole genome shotgun (WGS) entry which is preliminary data.</text>
</comment>
<sequence length="271" mass="28001">MDTSLLVSLSGPGARTLDGCAALADDLDTRGVPLSLLHTPGGSRRATEWVRLRVARGDAVALHGYDRRVPAEFASLRGHEAGLRLIAATAALDAEGLRTDVFAPPRWRITPEGREALRRHGFAVCADDAGVRDLRRGVTVRGRVHRVGVGERGGRERAGERLGTPAAAVRRGAARLPSWAARSVAMPAGDSGGIAAVMRAVRRGGLVRLAVDASDIVTAGGRRAVLDAVDAAVEAGARPRTYAALGATTSGVRESPTGVVATASARPAAAP</sequence>
<gene>
    <name evidence="1" type="ORF">GCM10009676_28530</name>
</gene>
<dbReference type="Proteomes" id="UP001500653">
    <property type="component" value="Unassembled WGS sequence"/>
</dbReference>
<organism evidence="1 2">
    <name type="scientific">Prauserella halophila</name>
    <dbReference type="NCBI Taxonomy" id="185641"/>
    <lineage>
        <taxon>Bacteria</taxon>
        <taxon>Bacillati</taxon>
        <taxon>Actinomycetota</taxon>
        <taxon>Actinomycetes</taxon>
        <taxon>Pseudonocardiales</taxon>
        <taxon>Pseudonocardiaceae</taxon>
        <taxon>Prauserella</taxon>
    </lineage>
</organism>
<dbReference type="InterPro" id="IPR011330">
    <property type="entry name" value="Glyco_hydro/deAcase_b/a-brl"/>
</dbReference>